<reference evidence="2 3" key="1">
    <citation type="submission" date="2018-02" db="EMBL/GenBank/DDBJ databases">
        <title>Complete genome sequencing of Faecalibacterium prausnitzii strains isolated from the human gut.</title>
        <authorList>
            <person name="Fitzgerald B.C."/>
            <person name="Shkoporov A.N."/>
            <person name="Ross P.R."/>
            <person name="Hill C."/>
        </authorList>
    </citation>
    <scope>NUCLEOTIDE SEQUENCE [LARGE SCALE GENOMIC DNA]</scope>
    <source>
        <strain evidence="2 3">APC923/51-1</strain>
    </source>
</reference>
<dbReference type="GO" id="GO:0004519">
    <property type="term" value="F:endonuclease activity"/>
    <property type="evidence" value="ECO:0007669"/>
    <property type="project" value="InterPro"/>
</dbReference>
<dbReference type="GO" id="GO:0008270">
    <property type="term" value="F:zinc ion binding"/>
    <property type="evidence" value="ECO:0007669"/>
    <property type="project" value="InterPro"/>
</dbReference>
<dbReference type="AlphaFoldDB" id="A0A329UES5"/>
<comment type="caution">
    <text evidence="2">The sequence shown here is derived from an EMBL/GenBank/DDBJ whole genome shotgun (WGS) entry which is preliminary data.</text>
</comment>
<gene>
    <name evidence="2" type="ORF">C4N24_01145</name>
</gene>
<dbReference type="EMBL" id="PRLD01000001">
    <property type="protein sequence ID" value="RAW60741.1"/>
    <property type="molecule type" value="Genomic_DNA"/>
</dbReference>
<evidence type="ECO:0000259" key="1">
    <source>
        <dbReference type="SMART" id="SM00507"/>
    </source>
</evidence>
<dbReference type="CDD" id="cd00085">
    <property type="entry name" value="HNHc"/>
    <property type="match status" value="1"/>
</dbReference>
<organism evidence="2 3">
    <name type="scientific">Faecalibacterium prausnitzii</name>
    <dbReference type="NCBI Taxonomy" id="853"/>
    <lineage>
        <taxon>Bacteria</taxon>
        <taxon>Bacillati</taxon>
        <taxon>Bacillota</taxon>
        <taxon>Clostridia</taxon>
        <taxon>Eubacteriales</taxon>
        <taxon>Oscillospiraceae</taxon>
        <taxon>Faecalibacterium</taxon>
    </lineage>
</organism>
<feature type="domain" description="HNH nuclease" evidence="1">
    <location>
        <begin position="6"/>
        <end position="64"/>
    </location>
</feature>
<sequence length="175" mass="20347">MAINKKTREAVYRKYGGRCAYCGRAIAYKDMQVDHFRPLRVWDEVDGAADDISNLMPACRMCNHYKRANSLEAFRRYIAEIPRKLRDNYIYKIGVAYRNIIENEKPIKFFFETEEAKTNPEYAITSPEEMARYLMGFCRCRLATGNGCPGCPFDKPTSDNGDGECRLYVPDDWDF</sequence>
<name>A0A329UES5_9FIRM</name>
<dbReference type="RefSeq" id="WP_112089965.1">
    <property type="nucleotide sequence ID" value="NZ_PRLD01000001.1"/>
</dbReference>
<dbReference type="Pfam" id="PF01844">
    <property type="entry name" value="HNH"/>
    <property type="match status" value="1"/>
</dbReference>
<evidence type="ECO:0000313" key="2">
    <source>
        <dbReference type="EMBL" id="RAW60741.1"/>
    </source>
</evidence>
<evidence type="ECO:0000313" key="3">
    <source>
        <dbReference type="Proteomes" id="UP000251281"/>
    </source>
</evidence>
<dbReference type="SMART" id="SM00507">
    <property type="entry name" value="HNHc"/>
    <property type="match status" value="1"/>
</dbReference>
<dbReference type="InterPro" id="IPR003615">
    <property type="entry name" value="HNH_nuc"/>
</dbReference>
<dbReference type="InterPro" id="IPR002711">
    <property type="entry name" value="HNH"/>
</dbReference>
<proteinExistence type="predicted"/>
<dbReference type="Gene3D" id="1.10.30.50">
    <property type="match status" value="1"/>
</dbReference>
<accession>A0A329UES5</accession>
<dbReference type="GO" id="GO:0003676">
    <property type="term" value="F:nucleic acid binding"/>
    <property type="evidence" value="ECO:0007669"/>
    <property type="project" value="InterPro"/>
</dbReference>
<dbReference type="Proteomes" id="UP000251281">
    <property type="component" value="Unassembled WGS sequence"/>
</dbReference>
<protein>
    <recommendedName>
        <fullName evidence="1">HNH nuclease domain-containing protein</fullName>
    </recommendedName>
</protein>